<dbReference type="AlphaFoldDB" id="A0A4U9VPU9"/>
<dbReference type="SUPFAM" id="SSF53187">
    <property type="entry name" value="Zn-dependent exopeptidases"/>
    <property type="match status" value="1"/>
</dbReference>
<keyword evidence="2" id="KW-0378">Hydrolase</keyword>
<name>A0A4U9VPU9_9SPHI</name>
<evidence type="ECO:0000313" key="4">
    <source>
        <dbReference type="Proteomes" id="UP001566204"/>
    </source>
</evidence>
<dbReference type="RefSeq" id="WP_028068840.1">
    <property type="nucleotide sequence ID" value="NZ_JBEOQA010000002.1"/>
</dbReference>
<evidence type="ECO:0000313" key="2">
    <source>
        <dbReference type="EMBL" id="VTR47789.1"/>
    </source>
</evidence>
<dbReference type="KEGG" id="stha:NCTC11429_03578"/>
<dbReference type="EMBL" id="LR590484">
    <property type="protein sequence ID" value="VTR47789.1"/>
    <property type="molecule type" value="Genomic_DNA"/>
</dbReference>
<gene>
    <name evidence="1" type="ORF">ABTW24_18525</name>
    <name evidence="2" type="ORF">NCTC11429_03578</name>
</gene>
<keyword evidence="2" id="KW-0121">Carboxypeptidase</keyword>
<organism evidence="2 3">
    <name type="scientific">Sphingobacterium thalpophilum</name>
    <dbReference type="NCBI Taxonomy" id="259"/>
    <lineage>
        <taxon>Bacteria</taxon>
        <taxon>Pseudomonadati</taxon>
        <taxon>Bacteroidota</taxon>
        <taxon>Sphingobacteriia</taxon>
        <taxon>Sphingobacteriales</taxon>
        <taxon>Sphingobacteriaceae</taxon>
        <taxon>Sphingobacterium</taxon>
    </lineage>
</organism>
<dbReference type="STRING" id="1123265.GCA_000686625_01286"/>
<dbReference type="EMBL" id="JBEOQB010000005">
    <property type="protein sequence ID" value="MEZ0453591.1"/>
    <property type="molecule type" value="Genomic_DNA"/>
</dbReference>
<dbReference type="Gene3D" id="3.40.630.10">
    <property type="entry name" value="Zn peptidases"/>
    <property type="match status" value="1"/>
</dbReference>
<dbReference type="Proteomes" id="UP000308196">
    <property type="component" value="Chromosome"/>
</dbReference>
<reference evidence="1 4" key="2">
    <citation type="submission" date="2024-06" db="EMBL/GenBank/DDBJ databases">
        <title>Soil Sphingobacterium thalpophilum.</title>
        <authorList>
            <person name="Yang J."/>
            <person name="Li J."/>
        </authorList>
    </citation>
    <scope>NUCLEOTIDE SEQUENCE [LARGE SCALE GENOMIC DNA]</scope>
    <source>
        <strain evidence="1 4">22g91tb</strain>
    </source>
</reference>
<dbReference type="GeneID" id="78464240"/>
<protein>
    <submittedName>
        <fullName evidence="1 2">Zinc carboxypeptidase</fullName>
    </submittedName>
</protein>
<sequence length="571" mass="66358">MNTFPILLLFLTVSVAYGQNLTPYERGNGNQTTTLAEMQHFYRALSSQYPSIRYETRGEDDNGMPIDVVIFDASREALEESRVAKSVLLINNGIHPGEPDGIDATMMLMRDLATGKITIPKNVVVAAIASYNISGMLNRGSFSRANQNGPEEYGFRGNARNYDLNRDFIKTDTKNSRSFQQIFHWLKPDVFIDNHVSNGADYQYTFTYISTNKERLGEKLGSYLNNEMQKTLLHQLQKNGFLSVPYVNIHNDVPDAGFPVFMDSPRYATGYTSLFNVIGTVVETHMLKSYSDRVKATYDYMHYNIQFMEQNYQVIQRKKAENLVQYRIGNDYPISWRLDTSTYENIDFKGYEAKYKPSEVSSTQRLWYDRNAKFSKKIKLYNSYVPVKKIIIPRYYVIPQSEWKVVDLLKLNHIKMIPIQQDTVLNVEEYRIKDFKTVTSPYEGHYLHYDTDVVRQSAARKFSAGDLLIPLDQDGVKYLLETLEPEATDSYFNWNFFDAILGQKEYYSAYVFEDTAAKLLKENKNLKIAFEREKANNSKFATDGRAQLDWIYKHSDYYEKSHLLYPIFRMN</sequence>
<dbReference type="GO" id="GO:0004180">
    <property type="term" value="F:carboxypeptidase activity"/>
    <property type="evidence" value="ECO:0007669"/>
    <property type="project" value="UniProtKB-KW"/>
</dbReference>
<accession>A0A4U9VPU9</accession>
<keyword evidence="4" id="KW-1185">Reference proteome</keyword>
<dbReference type="Proteomes" id="UP001566204">
    <property type="component" value="Unassembled WGS sequence"/>
</dbReference>
<evidence type="ECO:0000313" key="1">
    <source>
        <dbReference type="EMBL" id="MEZ0453591.1"/>
    </source>
</evidence>
<reference evidence="2 3" key="1">
    <citation type="submission" date="2019-05" db="EMBL/GenBank/DDBJ databases">
        <authorList>
            <consortium name="Pathogen Informatics"/>
        </authorList>
    </citation>
    <scope>NUCLEOTIDE SEQUENCE [LARGE SCALE GENOMIC DNA]</scope>
    <source>
        <strain evidence="2 3">NCTC11429</strain>
    </source>
</reference>
<proteinExistence type="predicted"/>
<evidence type="ECO:0000313" key="3">
    <source>
        <dbReference type="Proteomes" id="UP000308196"/>
    </source>
</evidence>
<keyword evidence="2" id="KW-0645">Protease</keyword>